<name>A0A2K8KPB4_9GAMM</name>
<keyword evidence="12" id="KW-0966">Cell projection</keyword>
<evidence type="ECO:0000313" key="12">
    <source>
        <dbReference type="EMBL" id="ATX75214.1"/>
    </source>
</evidence>
<dbReference type="InterPro" id="IPR005503">
    <property type="entry name" value="FliL"/>
</dbReference>
<feature type="chain" id="PRO_5014927208" description="Flagellar protein FliL" evidence="11">
    <location>
        <begin position="29"/>
        <end position="139"/>
    </location>
</feature>
<evidence type="ECO:0000256" key="9">
    <source>
        <dbReference type="ARBA" id="ARBA00023136"/>
    </source>
</evidence>
<evidence type="ECO:0000256" key="5">
    <source>
        <dbReference type="ARBA" id="ARBA00022500"/>
    </source>
</evidence>
<comment type="function">
    <text evidence="1 10">Controls the rotational direction of flagella during chemotaxis.</text>
</comment>
<dbReference type="GO" id="GO:0005886">
    <property type="term" value="C:plasma membrane"/>
    <property type="evidence" value="ECO:0007669"/>
    <property type="project" value="UniProtKB-SubCell"/>
</dbReference>
<keyword evidence="12" id="KW-0282">Flagellum</keyword>
<protein>
    <recommendedName>
        <fullName evidence="10">Flagellar protein FliL</fullName>
    </recommendedName>
</protein>
<evidence type="ECO:0000256" key="7">
    <source>
        <dbReference type="ARBA" id="ARBA00022779"/>
    </source>
</evidence>
<evidence type="ECO:0000256" key="3">
    <source>
        <dbReference type="ARBA" id="ARBA00008281"/>
    </source>
</evidence>
<dbReference type="EMBL" id="CP011797">
    <property type="protein sequence ID" value="ATX75214.1"/>
    <property type="molecule type" value="Genomic_DNA"/>
</dbReference>
<comment type="similarity">
    <text evidence="3 10">Belongs to the FliL family.</text>
</comment>
<dbReference type="PANTHER" id="PTHR35091">
    <property type="entry name" value="FLAGELLAR PROTEIN FLIL"/>
    <property type="match status" value="1"/>
</dbReference>
<feature type="signal peptide" evidence="11">
    <location>
        <begin position="1"/>
        <end position="28"/>
    </location>
</feature>
<dbReference type="OrthoDB" id="7063251at2"/>
<evidence type="ECO:0000256" key="4">
    <source>
        <dbReference type="ARBA" id="ARBA00022475"/>
    </source>
</evidence>
<keyword evidence="8" id="KW-1133">Transmembrane helix</keyword>
<dbReference type="Proteomes" id="UP000229757">
    <property type="component" value="Chromosome"/>
</dbReference>
<evidence type="ECO:0000256" key="6">
    <source>
        <dbReference type="ARBA" id="ARBA00022692"/>
    </source>
</evidence>
<evidence type="ECO:0000256" key="10">
    <source>
        <dbReference type="RuleBase" id="RU364125"/>
    </source>
</evidence>
<keyword evidence="9 10" id="KW-0472">Membrane</keyword>
<evidence type="ECO:0000256" key="1">
    <source>
        <dbReference type="ARBA" id="ARBA00002254"/>
    </source>
</evidence>
<dbReference type="GO" id="GO:0009425">
    <property type="term" value="C:bacterial-type flagellum basal body"/>
    <property type="evidence" value="ECO:0007669"/>
    <property type="project" value="InterPro"/>
</dbReference>
<keyword evidence="5 10" id="KW-0145">Chemotaxis</keyword>
<keyword evidence="10" id="KW-0997">Cell inner membrane</keyword>
<keyword evidence="12" id="KW-0969">Cilium</keyword>
<dbReference type="GO" id="GO:0071978">
    <property type="term" value="P:bacterial-type flagellum-dependent swarming motility"/>
    <property type="evidence" value="ECO:0007669"/>
    <property type="project" value="TreeGrafter"/>
</dbReference>
<keyword evidence="7 10" id="KW-0283">Flagellar rotation</keyword>
<keyword evidence="6" id="KW-0812">Transmembrane</keyword>
<proteinExistence type="inferred from homology"/>
<dbReference type="RefSeq" id="WP_100255634.1">
    <property type="nucleotide sequence ID" value="NZ_CP011797.1"/>
</dbReference>
<dbReference type="GO" id="GO:0006935">
    <property type="term" value="P:chemotaxis"/>
    <property type="evidence" value="ECO:0007669"/>
    <property type="project" value="UniProtKB-KW"/>
</dbReference>
<dbReference type="Pfam" id="PF03748">
    <property type="entry name" value="FliL"/>
    <property type="match status" value="1"/>
</dbReference>
<organism evidence="12 13">
    <name type="scientific">Reinekea forsetii</name>
    <dbReference type="NCBI Taxonomy" id="1336806"/>
    <lineage>
        <taxon>Bacteria</taxon>
        <taxon>Pseudomonadati</taxon>
        <taxon>Pseudomonadota</taxon>
        <taxon>Gammaproteobacteria</taxon>
        <taxon>Oceanospirillales</taxon>
        <taxon>Saccharospirillaceae</taxon>
        <taxon>Reinekea</taxon>
    </lineage>
</organism>
<comment type="subcellular location">
    <subcellularLocation>
        <location evidence="10">Cell inner membrane</location>
    </subcellularLocation>
    <subcellularLocation>
        <location evidence="2">Cell membrane</location>
        <topology evidence="2">Single-pass membrane protein</topology>
    </subcellularLocation>
</comment>
<keyword evidence="13" id="KW-1185">Reference proteome</keyword>
<evidence type="ECO:0000313" key="13">
    <source>
        <dbReference type="Proteomes" id="UP000229757"/>
    </source>
</evidence>
<gene>
    <name evidence="12" type="primary">fliL</name>
    <name evidence="12" type="ORF">REIFOR_00036</name>
</gene>
<keyword evidence="11" id="KW-0732">Signal</keyword>
<sequence>MLSRCFKNRFRFFALSCAVSMGFSFAVAADLPPGTAYVELQPAFTLNYGQTTKVRYLQAAVTLRVRDELAAVVVAVHLDAIRHEIIMLFARQSEETVRSSVGREDILEQALEAVQALMIKETGEILVDRVLFTSWVVQS</sequence>
<reference evidence="12 13" key="1">
    <citation type="journal article" date="2017" name="Environ. Microbiol.">
        <title>Genomic and physiological analyses of 'Reinekea forsetii' reveal a versatile opportunistic lifestyle during spring algae blooms.</title>
        <authorList>
            <person name="Avci B."/>
            <person name="Hahnke R.L."/>
            <person name="Chafee M."/>
            <person name="Fischer T."/>
            <person name="Gruber-Vodicka H."/>
            <person name="Tegetmeyer H.E."/>
            <person name="Harder J."/>
            <person name="Fuchs B.M."/>
            <person name="Amann R.I."/>
            <person name="Teeling H."/>
        </authorList>
    </citation>
    <scope>NUCLEOTIDE SEQUENCE [LARGE SCALE GENOMIC DNA]</scope>
    <source>
        <strain evidence="12 13">Hel1_31_D35</strain>
    </source>
</reference>
<dbReference type="PANTHER" id="PTHR35091:SF2">
    <property type="entry name" value="FLAGELLAR PROTEIN FLIL"/>
    <property type="match status" value="1"/>
</dbReference>
<evidence type="ECO:0000256" key="8">
    <source>
        <dbReference type="ARBA" id="ARBA00022989"/>
    </source>
</evidence>
<accession>A0A2K8KPB4</accession>
<keyword evidence="4" id="KW-1003">Cell membrane</keyword>
<dbReference type="AlphaFoldDB" id="A0A2K8KPB4"/>
<dbReference type="KEGG" id="rfo:REIFOR_00036"/>
<evidence type="ECO:0000256" key="11">
    <source>
        <dbReference type="SAM" id="SignalP"/>
    </source>
</evidence>
<evidence type="ECO:0000256" key="2">
    <source>
        <dbReference type="ARBA" id="ARBA00004162"/>
    </source>
</evidence>